<reference evidence="5" key="1">
    <citation type="journal article" date="2019" name="Gigascience">
        <title>De novo genome assembly of the endangered Acer yangbiense, a plant species with extremely small populations endemic to Yunnan Province, China.</title>
        <authorList>
            <person name="Yang J."/>
            <person name="Wariss H.M."/>
            <person name="Tao L."/>
            <person name="Zhang R."/>
            <person name="Yun Q."/>
            <person name="Hollingsworth P."/>
            <person name="Dao Z."/>
            <person name="Luo G."/>
            <person name="Guo H."/>
            <person name="Ma Y."/>
            <person name="Sun W."/>
        </authorList>
    </citation>
    <scope>NUCLEOTIDE SEQUENCE [LARGE SCALE GENOMIC DNA]</scope>
    <source>
        <strain evidence="5">cv. Malutang</strain>
    </source>
</reference>
<evidence type="ECO:0000313" key="5">
    <source>
        <dbReference type="Proteomes" id="UP000323000"/>
    </source>
</evidence>
<feature type="coiled-coil region" evidence="2">
    <location>
        <begin position="35"/>
        <end position="66"/>
    </location>
</feature>
<dbReference type="PANTHER" id="PTHR46148:SF54">
    <property type="entry name" value="RETROTRANSPOSON-LIKE PROTEIN"/>
    <property type="match status" value="1"/>
</dbReference>
<dbReference type="PANTHER" id="PTHR46148">
    <property type="entry name" value="CHROMO DOMAIN-CONTAINING PROTEIN"/>
    <property type="match status" value="1"/>
</dbReference>
<dbReference type="Pfam" id="PF14223">
    <property type="entry name" value="Retrotran_gag_2"/>
    <property type="match status" value="1"/>
</dbReference>
<accession>A0A5C7GVR3</accession>
<dbReference type="InterPro" id="IPR036875">
    <property type="entry name" value="Znf_CCHC_sf"/>
</dbReference>
<comment type="caution">
    <text evidence="4">The sequence shown here is derived from an EMBL/GenBank/DDBJ whole genome shotgun (WGS) entry which is preliminary data.</text>
</comment>
<organism evidence="4 5">
    <name type="scientific">Acer yangbiense</name>
    <dbReference type="NCBI Taxonomy" id="1000413"/>
    <lineage>
        <taxon>Eukaryota</taxon>
        <taxon>Viridiplantae</taxon>
        <taxon>Streptophyta</taxon>
        <taxon>Embryophyta</taxon>
        <taxon>Tracheophyta</taxon>
        <taxon>Spermatophyta</taxon>
        <taxon>Magnoliopsida</taxon>
        <taxon>eudicotyledons</taxon>
        <taxon>Gunneridae</taxon>
        <taxon>Pentapetalae</taxon>
        <taxon>rosids</taxon>
        <taxon>malvids</taxon>
        <taxon>Sapindales</taxon>
        <taxon>Sapindaceae</taxon>
        <taxon>Hippocastanoideae</taxon>
        <taxon>Acereae</taxon>
        <taxon>Acer</taxon>
    </lineage>
</organism>
<keyword evidence="1" id="KW-0862">Zinc</keyword>
<dbReference type="EMBL" id="VAHF01000012">
    <property type="protein sequence ID" value="TXG48808.1"/>
    <property type="molecule type" value="Genomic_DNA"/>
</dbReference>
<feature type="domain" description="CCHC-type" evidence="3">
    <location>
        <begin position="399"/>
        <end position="412"/>
    </location>
</feature>
<keyword evidence="2" id="KW-0175">Coiled coil</keyword>
<dbReference type="InterPro" id="IPR001878">
    <property type="entry name" value="Znf_CCHC"/>
</dbReference>
<keyword evidence="1" id="KW-0863">Zinc-finger</keyword>
<dbReference type="GO" id="GO:0008270">
    <property type="term" value="F:zinc ion binding"/>
    <property type="evidence" value="ECO:0007669"/>
    <property type="project" value="UniProtKB-KW"/>
</dbReference>
<keyword evidence="5" id="KW-1185">Reference proteome</keyword>
<evidence type="ECO:0000259" key="3">
    <source>
        <dbReference type="PROSITE" id="PS50158"/>
    </source>
</evidence>
<keyword evidence="1" id="KW-0479">Metal-binding</keyword>
<evidence type="ECO:0000313" key="4">
    <source>
        <dbReference type="EMBL" id="TXG48808.1"/>
    </source>
</evidence>
<gene>
    <name evidence="4" type="ORF">EZV62_024683</name>
</gene>
<dbReference type="InterPro" id="IPR054722">
    <property type="entry name" value="PolX-like_BBD"/>
</dbReference>
<sequence>MTPFEAVYGQKPPTYTPYIPGESLVAAAAAADQALKDGDSVIRILRENLQQAQNRIKKMVDKHRLEWTFEVGYLVYLHLQPFKQTSIALRTDRKLAPRFYGPYKILQKIGQVAYRLELPSTSKIHLVFHVLCLKKKLGAVNVQQTELPTFQEDERMQMLPGKTPSKSSKSFQNFNLEDKAFFERGGNVTTVEIFSMRFSDEIMAIESGSVSGFVQPSILKFDGHFDHWSMLIENFMRLKEYWSVVIDGIPAAAESVQLTEAQQKVIDDAKLKDIKAKNYLFQAIDRSILETILNKDTSKSIWDSLKQNHREESEIHDTQFDYMVCSIEESNDLDALTIDELQSSLLVHEQRMKAHVVEKQALKVTFGESLGERGRGHGGFRGQGRGRGKRSFDKSTVECYNCYKLGHFQYECLRNETKAHANYMEGNEEMLLMAYMNDKEASIEELWFLDSGCSNHMCGNRELFSDFKGNFREKVKLGDNSSMDVMGKGNVQMLVNGFVHIITIVFYVPGLHNNLISIGQLVEKGLAIFIQRGLCKIYHSEKGLIMEITMCSNRMFKLFAQTQLNEEACFNSFMEDLA</sequence>
<proteinExistence type="predicted"/>
<dbReference type="SUPFAM" id="SSF57756">
    <property type="entry name" value="Retrovirus zinc finger-like domains"/>
    <property type="match status" value="1"/>
</dbReference>
<dbReference type="Proteomes" id="UP000323000">
    <property type="component" value="Chromosome 12"/>
</dbReference>
<name>A0A5C7GVR3_9ROSI</name>
<dbReference type="Pfam" id="PF24626">
    <property type="entry name" value="SH3_Tf2-1"/>
    <property type="match status" value="1"/>
</dbReference>
<evidence type="ECO:0000256" key="2">
    <source>
        <dbReference type="SAM" id="Coils"/>
    </source>
</evidence>
<dbReference type="OrthoDB" id="2013098at2759"/>
<dbReference type="GO" id="GO:0003676">
    <property type="term" value="F:nucleic acid binding"/>
    <property type="evidence" value="ECO:0007669"/>
    <property type="project" value="InterPro"/>
</dbReference>
<protein>
    <recommendedName>
        <fullName evidence="3">CCHC-type domain-containing protein</fullName>
    </recommendedName>
</protein>
<evidence type="ECO:0000256" key="1">
    <source>
        <dbReference type="PROSITE-ProRule" id="PRU00047"/>
    </source>
</evidence>
<dbReference type="PROSITE" id="PS50158">
    <property type="entry name" value="ZF_CCHC"/>
    <property type="match status" value="1"/>
</dbReference>
<dbReference type="InterPro" id="IPR056924">
    <property type="entry name" value="SH3_Tf2-1"/>
</dbReference>
<dbReference type="Pfam" id="PF22936">
    <property type="entry name" value="Pol_BBD"/>
    <property type="match status" value="1"/>
</dbReference>
<dbReference type="AlphaFoldDB" id="A0A5C7GVR3"/>